<evidence type="ECO:0000256" key="1">
    <source>
        <dbReference type="ARBA" id="ARBA00010342"/>
    </source>
</evidence>
<keyword evidence="7" id="KW-1133">Transmembrane helix</keyword>
<dbReference type="EMBL" id="JACHHP010000003">
    <property type="protein sequence ID" value="MBB5208323.1"/>
    <property type="molecule type" value="Genomic_DNA"/>
</dbReference>
<name>A0A7W8D8Y5_9GAMM</name>
<organism evidence="9 10">
    <name type="scientific">Chiayiivirga flava</name>
    <dbReference type="NCBI Taxonomy" id="659595"/>
    <lineage>
        <taxon>Bacteria</taxon>
        <taxon>Pseudomonadati</taxon>
        <taxon>Pseudomonadota</taxon>
        <taxon>Gammaproteobacteria</taxon>
        <taxon>Lysobacterales</taxon>
        <taxon>Lysobacteraceae</taxon>
        <taxon>Chiayiivirga</taxon>
    </lineage>
</organism>
<comment type="function">
    <text evidence="7">Possible subunit of a heme lyase.</text>
</comment>
<evidence type="ECO:0000256" key="2">
    <source>
        <dbReference type="ARBA" id="ARBA00022617"/>
    </source>
</evidence>
<dbReference type="InterPro" id="IPR038297">
    <property type="entry name" value="CcmH/CycL/NrfF/Ccl2_sf"/>
</dbReference>
<dbReference type="InterPro" id="IPR051263">
    <property type="entry name" value="C-type_cytochrome_biogenesis"/>
</dbReference>
<dbReference type="RefSeq" id="WP_183960860.1">
    <property type="nucleotide sequence ID" value="NZ_JACHHP010000003.1"/>
</dbReference>
<evidence type="ECO:0000256" key="4">
    <source>
        <dbReference type="ARBA" id="ARBA00022729"/>
    </source>
</evidence>
<evidence type="ECO:0000259" key="8">
    <source>
        <dbReference type="Pfam" id="PF03918"/>
    </source>
</evidence>
<dbReference type="PANTHER" id="PTHR47870:SF1">
    <property type="entry name" value="CYTOCHROME C-TYPE BIOGENESIS PROTEIN CCMH"/>
    <property type="match status" value="1"/>
</dbReference>
<dbReference type="Proteomes" id="UP000521199">
    <property type="component" value="Unassembled WGS sequence"/>
</dbReference>
<dbReference type="Gene3D" id="1.10.8.640">
    <property type="entry name" value="Cytochrome C biogenesis protein"/>
    <property type="match status" value="1"/>
</dbReference>
<protein>
    <recommendedName>
        <fullName evidence="7">Cytochrome c-type biogenesis protein</fullName>
    </recommendedName>
</protein>
<evidence type="ECO:0000256" key="5">
    <source>
        <dbReference type="ARBA" id="ARBA00022748"/>
    </source>
</evidence>
<evidence type="ECO:0000256" key="7">
    <source>
        <dbReference type="RuleBase" id="RU364112"/>
    </source>
</evidence>
<keyword evidence="6 7" id="KW-0408">Iron</keyword>
<evidence type="ECO:0000256" key="3">
    <source>
        <dbReference type="ARBA" id="ARBA00022723"/>
    </source>
</evidence>
<feature type="domain" description="CcmH/CycL/Ccl2/NrfF N-terminal" evidence="8">
    <location>
        <begin position="15"/>
        <end position="139"/>
    </location>
</feature>
<keyword evidence="10" id="KW-1185">Reference proteome</keyword>
<keyword evidence="2 7" id="KW-0349">Heme</keyword>
<keyword evidence="4 7" id="KW-0732">Signal</keyword>
<evidence type="ECO:0000313" key="10">
    <source>
        <dbReference type="Proteomes" id="UP000521199"/>
    </source>
</evidence>
<dbReference type="Pfam" id="PF03918">
    <property type="entry name" value="CcmH"/>
    <property type="match status" value="1"/>
</dbReference>
<sequence>MIAGRKASTVASICIALLLLCTSAFAIDPLPFKDAAEEARFRALAAELRCVMCQNQSLADSTAPIAHDLRQEVFELMQAGKSDDEIKRFLTERYSEFVLYKPPVQARTFVIWFGPLLVLVAGGIAVAVIVRRRAKSAAGALPAGEDEW</sequence>
<dbReference type="GO" id="GO:0046872">
    <property type="term" value="F:metal ion binding"/>
    <property type="evidence" value="ECO:0007669"/>
    <property type="project" value="UniProtKB-KW"/>
</dbReference>
<comment type="similarity">
    <text evidence="1 7">Belongs to the CcmH/CycL/Ccl2/NrfF family.</text>
</comment>
<reference evidence="9 10" key="1">
    <citation type="submission" date="2020-08" db="EMBL/GenBank/DDBJ databases">
        <title>Genomic Encyclopedia of Type Strains, Phase IV (KMG-IV): sequencing the most valuable type-strain genomes for metagenomic binning, comparative biology and taxonomic classification.</title>
        <authorList>
            <person name="Goeker M."/>
        </authorList>
    </citation>
    <scope>NUCLEOTIDE SEQUENCE [LARGE SCALE GENOMIC DNA]</scope>
    <source>
        <strain evidence="9 10">DSM 24163</strain>
    </source>
</reference>
<dbReference type="CDD" id="cd16378">
    <property type="entry name" value="CcmH_N"/>
    <property type="match status" value="1"/>
</dbReference>
<evidence type="ECO:0000256" key="6">
    <source>
        <dbReference type="ARBA" id="ARBA00023004"/>
    </source>
</evidence>
<keyword evidence="3 7" id="KW-0479">Metal-binding</keyword>
<dbReference type="GO" id="GO:0005886">
    <property type="term" value="C:plasma membrane"/>
    <property type="evidence" value="ECO:0007669"/>
    <property type="project" value="TreeGrafter"/>
</dbReference>
<proteinExistence type="inferred from homology"/>
<dbReference type="PANTHER" id="PTHR47870">
    <property type="entry name" value="CYTOCHROME C-TYPE BIOGENESIS PROTEIN CCMH"/>
    <property type="match status" value="1"/>
</dbReference>
<feature type="transmembrane region" description="Helical" evidence="7">
    <location>
        <begin position="109"/>
        <end position="130"/>
    </location>
</feature>
<keyword evidence="5" id="KW-0201">Cytochrome c-type biogenesis</keyword>
<dbReference type="AlphaFoldDB" id="A0A7W8D8Y5"/>
<accession>A0A7W8D8Y5</accession>
<dbReference type="GO" id="GO:0017004">
    <property type="term" value="P:cytochrome complex assembly"/>
    <property type="evidence" value="ECO:0007669"/>
    <property type="project" value="UniProtKB-KW"/>
</dbReference>
<dbReference type="FunFam" id="1.10.8.640:FF:000001">
    <property type="entry name" value="Cytochrome c-type biogenesis protein"/>
    <property type="match status" value="1"/>
</dbReference>
<dbReference type="InterPro" id="IPR005616">
    <property type="entry name" value="CcmH/CycL/Ccl2/NrfF_N"/>
</dbReference>
<keyword evidence="7" id="KW-0472">Membrane</keyword>
<gene>
    <name evidence="9" type="ORF">HNQ52_001865</name>
</gene>
<feature type="chain" id="PRO_5031589173" description="Cytochrome c-type biogenesis protein" evidence="7">
    <location>
        <begin position="27"/>
        <end position="148"/>
    </location>
</feature>
<keyword evidence="7" id="KW-0812">Transmembrane</keyword>
<evidence type="ECO:0000313" key="9">
    <source>
        <dbReference type="EMBL" id="MBB5208323.1"/>
    </source>
</evidence>
<comment type="caution">
    <text evidence="9">The sequence shown here is derived from an EMBL/GenBank/DDBJ whole genome shotgun (WGS) entry which is preliminary data.</text>
</comment>
<feature type="signal peptide" evidence="7">
    <location>
        <begin position="1"/>
        <end position="26"/>
    </location>
</feature>